<dbReference type="GO" id="GO:0005737">
    <property type="term" value="C:cytoplasm"/>
    <property type="evidence" value="ECO:0007669"/>
    <property type="project" value="TreeGrafter"/>
</dbReference>
<evidence type="ECO:0000313" key="4">
    <source>
        <dbReference type="Proteomes" id="UP000437017"/>
    </source>
</evidence>
<accession>A0A643CE89</accession>
<dbReference type="GO" id="GO:0003725">
    <property type="term" value="F:double-stranded RNA binding"/>
    <property type="evidence" value="ECO:0007669"/>
    <property type="project" value="TreeGrafter"/>
</dbReference>
<dbReference type="Gene3D" id="3.30.160.20">
    <property type="match status" value="1"/>
</dbReference>
<name>A0A643CE89_BALPH</name>
<dbReference type="EMBL" id="SGJD01001824">
    <property type="protein sequence ID" value="KAB0398115.1"/>
    <property type="molecule type" value="Genomic_DNA"/>
</dbReference>
<protein>
    <recommendedName>
        <fullName evidence="2">A to I editase domain-containing protein</fullName>
    </recommendedName>
</protein>
<dbReference type="GO" id="GO:0003726">
    <property type="term" value="F:double-stranded RNA adenosine deaminase activity"/>
    <property type="evidence" value="ECO:0007669"/>
    <property type="project" value="TreeGrafter"/>
</dbReference>
<dbReference type="GO" id="GO:0006382">
    <property type="term" value="P:adenosine to inosine editing"/>
    <property type="evidence" value="ECO:0007669"/>
    <property type="project" value="TreeGrafter"/>
</dbReference>
<evidence type="ECO:0000313" key="3">
    <source>
        <dbReference type="EMBL" id="KAB0398115.1"/>
    </source>
</evidence>
<feature type="region of interest" description="Disordered" evidence="1">
    <location>
        <begin position="334"/>
        <end position="364"/>
    </location>
</feature>
<dbReference type="OrthoDB" id="9680133at2759"/>
<reference evidence="3 4" key="1">
    <citation type="journal article" date="2019" name="PLoS ONE">
        <title>Genomic analyses reveal an absence of contemporary introgressive admixture between fin whales and blue whales, despite known hybrids.</title>
        <authorList>
            <person name="Westbury M.V."/>
            <person name="Petersen B."/>
            <person name="Lorenzen E.D."/>
        </authorList>
    </citation>
    <scope>NUCLEOTIDE SEQUENCE [LARGE SCALE GENOMIC DNA]</scope>
    <source>
        <strain evidence="3">FinWhale-01</strain>
    </source>
</reference>
<dbReference type="PANTHER" id="PTHR10910">
    <property type="entry name" value="EUKARYOTE SPECIFIC DSRNA BINDING PROTEIN"/>
    <property type="match status" value="1"/>
</dbReference>
<dbReference type="AlphaFoldDB" id="A0A643CE89"/>
<dbReference type="GO" id="GO:0005730">
    <property type="term" value="C:nucleolus"/>
    <property type="evidence" value="ECO:0007669"/>
    <property type="project" value="TreeGrafter"/>
</dbReference>
<dbReference type="SMART" id="SM00552">
    <property type="entry name" value="ADEAMc"/>
    <property type="match status" value="1"/>
</dbReference>
<dbReference type="SUPFAM" id="SSF54768">
    <property type="entry name" value="dsRNA-binding domain-like"/>
    <property type="match status" value="1"/>
</dbReference>
<evidence type="ECO:0000256" key="1">
    <source>
        <dbReference type="SAM" id="MobiDB-lite"/>
    </source>
</evidence>
<dbReference type="PROSITE" id="PS50141">
    <property type="entry name" value="A_DEAMIN_EDITASE"/>
    <property type="match status" value="1"/>
</dbReference>
<sequence length="364" mass="40241">MQLNEIKPGLQYTLLSQTGPVHAPLFVMSVEVSPWECGSSPGVARNSEERFLFCFSGTDVKDAKVISVSTGTKCINGEYMSDRGLALNDCHAEIISRRSLLRFLYTQLELYLNSKDDQKRSIFEKSERGGFKLKENVRFHLYISTSPCGDARIFSPHEPVLEEPADRHPNRKARGQLRTKIESGEGTIPVRSNASIQTWDGVLQGERLLTMSCSDKMARVSGPRGTPLWRARAGAPHSGACPSAFRWNVVGVQGSLLSVFVEPIYFSSIILGSLYHGDHLSRAMYQRISNIEDLPALYTLNKPLLSGKYLRGGLLPLSHAPILQPLSLRREAPERGCPEAMGEAGPERKAMGHLSESLEITLSS</sequence>
<proteinExistence type="predicted"/>
<dbReference type="GO" id="GO:0008251">
    <property type="term" value="F:tRNA-specific adenosine deaminase activity"/>
    <property type="evidence" value="ECO:0007669"/>
    <property type="project" value="TreeGrafter"/>
</dbReference>
<organism evidence="3 4">
    <name type="scientific">Balaenoptera physalus</name>
    <name type="common">Fin whale</name>
    <name type="synonym">Balaena physalus</name>
    <dbReference type="NCBI Taxonomy" id="9770"/>
    <lineage>
        <taxon>Eukaryota</taxon>
        <taxon>Metazoa</taxon>
        <taxon>Chordata</taxon>
        <taxon>Craniata</taxon>
        <taxon>Vertebrata</taxon>
        <taxon>Euteleostomi</taxon>
        <taxon>Mammalia</taxon>
        <taxon>Eutheria</taxon>
        <taxon>Laurasiatheria</taxon>
        <taxon>Artiodactyla</taxon>
        <taxon>Whippomorpha</taxon>
        <taxon>Cetacea</taxon>
        <taxon>Mysticeti</taxon>
        <taxon>Balaenopteridae</taxon>
        <taxon>Balaenoptera</taxon>
    </lineage>
</organism>
<feature type="domain" description="A to I editase" evidence="2">
    <location>
        <begin position="67"/>
        <end position="306"/>
    </location>
</feature>
<keyword evidence="4" id="KW-1185">Reference proteome</keyword>
<gene>
    <name evidence="3" type="ORF">E2I00_019764</name>
</gene>
<dbReference type="GO" id="GO:0006396">
    <property type="term" value="P:RNA processing"/>
    <property type="evidence" value="ECO:0007669"/>
    <property type="project" value="InterPro"/>
</dbReference>
<evidence type="ECO:0000259" key="2">
    <source>
        <dbReference type="PROSITE" id="PS50141"/>
    </source>
</evidence>
<dbReference type="PANTHER" id="PTHR10910:SF58">
    <property type="entry name" value="DOUBLE-STRANDED RNA-SPECIFIC EDITASE 1"/>
    <property type="match status" value="1"/>
</dbReference>
<dbReference type="Proteomes" id="UP000437017">
    <property type="component" value="Unassembled WGS sequence"/>
</dbReference>
<comment type="caution">
    <text evidence="3">The sequence shown here is derived from an EMBL/GenBank/DDBJ whole genome shotgun (WGS) entry which is preliminary data.</text>
</comment>
<dbReference type="InterPro" id="IPR002466">
    <property type="entry name" value="A_deamin"/>
</dbReference>
<dbReference type="Pfam" id="PF02137">
    <property type="entry name" value="A_deamin"/>
    <property type="match status" value="2"/>
</dbReference>